<accession>A0ABQ3I3J8</accession>
<proteinExistence type="predicted"/>
<evidence type="ECO:0000313" key="2">
    <source>
        <dbReference type="Proteomes" id="UP000658258"/>
    </source>
</evidence>
<evidence type="ECO:0008006" key="3">
    <source>
        <dbReference type="Google" id="ProtNLM"/>
    </source>
</evidence>
<dbReference type="InterPro" id="IPR011990">
    <property type="entry name" value="TPR-like_helical_dom_sf"/>
</dbReference>
<reference evidence="2" key="1">
    <citation type="journal article" date="2019" name="Int. J. Syst. Evol. Microbiol.">
        <title>The Global Catalogue of Microorganisms (GCM) 10K type strain sequencing project: providing services to taxonomists for standard genome sequencing and annotation.</title>
        <authorList>
            <consortium name="The Broad Institute Genomics Platform"/>
            <consortium name="The Broad Institute Genome Sequencing Center for Infectious Disease"/>
            <person name="Wu L."/>
            <person name="Ma J."/>
        </authorList>
    </citation>
    <scope>NUCLEOTIDE SEQUENCE [LARGE SCALE GENOMIC DNA]</scope>
    <source>
        <strain evidence="2">CGMCC 1.15111</strain>
    </source>
</reference>
<organism evidence="1 2">
    <name type="scientific">Roseivirga thermotolerans</name>
    <dbReference type="NCBI Taxonomy" id="1758176"/>
    <lineage>
        <taxon>Bacteria</taxon>
        <taxon>Pseudomonadati</taxon>
        <taxon>Bacteroidota</taxon>
        <taxon>Cytophagia</taxon>
        <taxon>Cytophagales</taxon>
        <taxon>Roseivirgaceae</taxon>
        <taxon>Roseivirga</taxon>
    </lineage>
</organism>
<name>A0ABQ3I3J8_9BACT</name>
<dbReference type="InterPro" id="IPR019734">
    <property type="entry name" value="TPR_rpt"/>
</dbReference>
<keyword evidence="2" id="KW-1185">Reference proteome</keyword>
<dbReference type="SMART" id="SM00028">
    <property type="entry name" value="TPR"/>
    <property type="match status" value="2"/>
</dbReference>
<sequence>MDIYEEYIESIIQMADQAIDNGQDDEAKRWFERGLCEEPGSAKLHFRMACLLQYGLDDKAGAEQHYLLAIKFKPDYRNAYDNLAQLYLDNEKYPGLENLMLKAIKVEGFNKTFAYENLGKAAEAQGQFKKAIALYRKGMMQALDNYDVDDLKDHIKRNKYKRLKKRWKLWQREN</sequence>
<evidence type="ECO:0000313" key="1">
    <source>
        <dbReference type="EMBL" id="GHE61156.1"/>
    </source>
</evidence>
<dbReference type="Pfam" id="PF13176">
    <property type="entry name" value="TPR_7"/>
    <property type="match status" value="1"/>
</dbReference>
<dbReference type="Gene3D" id="1.25.40.10">
    <property type="entry name" value="Tetratricopeptide repeat domain"/>
    <property type="match status" value="1"/>
</dbReference>
<dbReference type="SUPFAM" id="SSF48452">
    <property type="entry name" value="TPR-like"/>
    <property type="match status" value="1"/>
</dbReference>
<protein>
    <recommendedName>
        <fullName evidence="3">Tetratricopeptide repeat protein</fullName>
    </recommendedName>
</protein>
<dbReference type="Proteomes" id="UP000658258">
    <property type="component" value="Unassembled WGS sequence"/>
</dbReference>
<dbReference type="EMBL" id="BNAG01000002">
    <property type="protein sequence ID" value="GHE61156.1"/>
    <property type="molecule type" value="Genomic_DNA"/>
</dbReference>
<gene>
    <name evidence="1" type="ORF">GCM10011340_15130</name>
</gene>
<comment type="caution">
    <text evidence="1">The sequence shown here is derived from an EMBL/GenBank/DDBJ whole genome shotgun (WGS) entry which is preliminary data.</text>
</comment>